<accession>A0ABV0GGB9</accession>
<protein>
    <submittedName>
        <fullName evidence="1">Phage major capsid protein, P2 family</fullName>
    </submittedName>
</protein>
<dbReference type="NCBIfam" id="TIGR01551">
    <property type="entry name" value="major_capsid_P2"/>
    <property type="match status" value="1"/>
</dbReference>
<organism evidence="1 2">
    <name type="scientific">Roseateles flavus</name>
    <dbReference type="NCBI Taxonomy" id="3149041"/>
    <lineage>
        <taxon>Bacteria</taxon>
        <taxon>Pseudomonadati</taxon>
        <taxon>Pseudomonadota</taxon>
        <taxon>Betaproteobacteria</taxon>
        <taxon>Burkholderiales</taxon>
        <taxon>Sphaerotilaceae</taxon>
        <taxon>Roseateles</taxon>
    </lineage>
</organism>
<keyword evidence="2" id="KW-1185">Reference proteome</keyword>
<evidence type="ECO:0000313" key="1">
    <source>
        <dbReference type="EMBL" id="MEO3713999.1"/>
    </source>
</evidence>
<evidence type="ECO:0000313" key="2">
    <source>
        <dbReference type="Proteomes" id="UP001462640"/>
    </source>
</evidence>
<dbReference type="Proteomes" id="UP001462640">
    <property type="component" value="Unassembled WGS sequence"/>
</dbReference>
<comment type="caution">
    <text evidence="1">The sequence shown here is derived from an EMBL/GenBank/DDBJ whole genome shotgun (WGS) entry which is preliminary data.</text>
</comment>
<gene>
    <name evidence="1" type="ORF">ABDJ40_14635</name>
</gene>
<sequence>MQNSTRIALAAYVSQLATLNGVSEAAVGSKFTVTPSVQQKLESRIQESSAFLKSINIVPVDEQAGETLGLMVTGPVAGTQDTDAGERQPRDISGLDSKGYRCEQINYDTFIKYQKLDAWAKFPDFQARLRDLIIQRIALDRMMIGFNGTSRAATSNRAANPLLQDVAKGWLQKIREQAPERHLKEIAPGSNKVKIGATGDYKTLDALVYDAVNDLIDPWYREDTQLVALTGRQLMADKYFPLVNTIQAPTEQIAANDLITSQKRVGNLPAVQVPFFPPKAILVTKLSNLSVYYQNGTQRRSVIDNPRRDRIETFQSSNDDFVMEDMGCCAFIENIELV</sequence>
<proteinExistence type="predicted"/>
<dbReference type="Pfam" id="PF05125">
    <property type="entry name" value="Phage_cap_P2"/>
    <property type="match status" value="1"/>
</dbReference>
<dbReference type="RefSeq" id="WP_347610903.1">
    <property type="nucleotide sequence ID" value="NZ_JBDPZC010000006.1"/>
</dbReference>
<dbReference type="EMBL" id="JBDPZC010000006">
    <property type="protein sequence ID" value="MEO3713999.1"/>
    <property type="molecule type" value="Genomic_DNA"/>
</dbReference>
<dbReference type="InterPro" id="IPR006441">
    <property type="entry name" value="Phage_P2_GpN"/>
</dbReference>
<name>A0ABV0GGB9_9BURK</name>
<reference evidence="1 2" key="1">
    <citation type="submission" date="2024-05" db="EMBL/GenBank/DDBJ databases">
        <title>Roseateles sp. 2.12 16S ribosomal RNA gene Genome sequencing and assembly.</title>
        <authorList>
            <person name="Woo H."/>
        </authorList>
    </citation>
    <scope>NUCLEOTIDE SEQUENCE [LARGE SCALE GENOMIC DNA]</scope>
    <source>
        <strain evidence="1 2">2.12</strain>
    </source>
</reference>